<feature type="compositionally biased region" description="Basic and acidic residues" evidence="1">
    <location>
        <begin position="220"/>
        <end position="230"/>
    </location>
</feature>
<evidence type="ECO:0008006" key="4">
    <source>
        <dbReference type="Google" id="ProtNLM"/>
    </source>
</evidence>
<dbReference type="Proteomes" id="UP000241022">
    <property type="component" value="Unassembled WGS sequence"/>
</dbReference>
<evidence type="ECO:0000313" key="3">
    <source>
        <dbReference type="Proteomes" id="UP000241022"/>
    </source>
</evidence>
<feature type="compositionally biased region" description="Basic and acidic residues" evidence="1">
    <location>
        <begin position="54"/>
        <end position="67"/>
    </location>
</feature>
<protein>
    <recommendedName>
        <fullName evidence="4">Trans-sialidase</fullName>
    </recommendedName>
</protein>
<dbReference type="RefSeq" id="WP_107734592.1">
    <property type="nucleotide sequence ID" value="NZ_LXWN01000001.1"/>
</dbReference>
<evidence type="ECO:0000313" key="2">
    <source>
        <dbReference type="EMBL" id="PTL87759.1"/>
    </source>
</evidence>
<gene>
    <name evidence="2" type="ORF">A7X95_00250</name>
</gene>
<evidence type="ECO:0000256" key="1">
    <source>
        <dbReference type="SAM" id="MobiDB-lite"/>
    </source>
</evidence>
<accession>A0A2R6TAS3</accession>
<feature type="compositionally biased region" description="Basic and acidic residues" evidence="1">
    <location>
        <begin position="74"/>
        <end position="102"/>
    </location>
</feature>
<reference evidence="2 3" key="2">
    <citation type="submission" date="2018-04" db="EMBL/GenBank/DDBJ databases">
        <title>Transcriptomics of ammonia oxidizing archaea.</title>
        <authorList>
            <person name="Carini P."/>
        </authorList>
    </citation>
    <scope>NUCLEOTIDE SEQUENCE [LARGE SCALE GENOMIC DNA]</scope>
    <source>
        <strain evidence="2 3">U25</strain>
    </source>
</reference>
<feature type="compositionally biased region" description="Basic and acidic residues" evidence="1">
    <location>
        <begin position="257"/>
        <end position="267"/>
    </location>
</feature>
<sequence length="267" mass="28793">MATSKKRTTTRKTTRKTTTKRKSTSSRTTKADLEAKIAQLEKRLSNLAEAPKPAPKEAPKPAPKEAPKPAPKPAEAKKPEGGGGPHAHDEKPADKAPPKPVEKAPSVPLHERFREIPTGNWNTQKVAITGFTAPGNRYFGSRALVAQVEVTPSNWNDQKTKVTGYTAPSNKYFATKQRLAYHPEAKKFGTWINDAPAPKAEKPAEAKKAESKPEAGGGPHGHDEKPKTEAKTTSADTAKDEYAARMAKKGATLPKGFIKDAKANTGH</sequence>
<dbReference type="EMBL" id="LXWN01000001">
    <property type="protein sequence ID" value="PTL87759.1"/>
    <property type="molecule type" value="Genomic_DNA"/>
</dbReference>
<feature type="compositionally biased region" description="Basic residues" evidence="1">
    <location>
        <begin position="1"/>
        <end position="24"/>
    </location>
</feature>
<comment type="caution">
    <text evidence="2">The sequence shown here is derived from an EMBL/GenBank/DDBJ whole genome shotgun (WGS) entry which is preliminary data.</text>
</comment>
<feature type="compositionally biased region" description="Basic and acidic residues" evidence="1">
    <location>
        <begin position="29"/>
        <end position="44"/>
    </location>
</feature>
<feature type="compositionally biased region" description="Basic and acidic residues" evidence="1">
    <location>
        <begin position="199"/>
        <end position="213"/>
    </location>
</feature>
<dbReference type="AlphaFoldDB" id="A0A2R6TAS3"/>
<feature type="region of interest" description="Disordered" evidence="1">
    <location>
        <begin position="1"/>
        <end position="118"/>
    </location>
</feature>
<proteinExistence type="predicted"/>
<name>A0A2R6TAS3_9ARCH</name>
<feature type="region of interest" description="Disordered" evidence="1">
    <location>
        <begin position="190"/>
        <end position="267"/>
    </location>
</feature>
<reference evidence="3" key="1">
    <citation type="submission" date="2016-05" db="EMBL/GenBank/DDBJ databases">
        <authorList>
            <person name="Dupont C."/>
            <person name="Santoro A."/>
        </authorList>
    </citation>
    <scope>NUCLEOTIDE SEQUENCE [LARGE SCALE GENOMIC DNA]</scope>
    <source>
        <strain evidence="3">U25</strain>
    </source>
</reference>
<keyword evidence="3" id="KW-1185">Reference proteome</keyword>
<organism evidence="2 3">
    <name type="scientific">Candidatus Nitrosopelagicus brevis</name>
    <dbReference type="NCBI Taxonomy" id="1410606"/>
    <lineage>
        <taxon>Archaea</taxon>
        <taxon>Nitrososphaerota</taxon>
    </lineage>
</organism>